<evidence type="ECO:0000313" key="4">
    <source>
        <dbReference type="EMBL" id="PSU47683.1"/>
    </source>
</evidence>
<dbReference type="GO" id="GO:0005886">
    <property type="term" value="C:plasma membrane"/>
    <property type="evidence" value="ECO:0007669"/>
    <property type="project" value="TreeGrafter"/>
</dbReference>
<dbReference type="GO" id="GO:0005524">
    <property type="term" value="F:ATP binding"/>
    <property type="evidence" value="ECO:0007669"/>
    <property type="project" value="UniProtKB-KW"/>
</dbReference>
<organism evidence="4 5">
    <name type="scientific">Photobacterium frigidiphilum</name>
    <dbReference type="NCBI Taxonomy" id="264736"/>
    <lineage>
        <taxon>Bacteria</taxon>
        <taxon>Pseudomonadati</taxon>
        <taxon>Pseudomonadota</taxon>
        <taxon>Gammaproteobacteria</taxon>
        <taxon>Vibrionales</taxon>
        <taxon>Vibrionaceae</taxon>
        <taxon>Photobacterium</taxon>
    </lineage>
</organism>
<comment type="caution">
    <text evidence="4">The sequence shown here is derived from an EMBL/GenBank/DDBJ whole genome shotgun (WGS) entry which is preliminary data.</text>
</comment>
<dbReference type="Proteomes" id="UP000240987">
    <property type="component" value="Unassembled WGS sequence"/>
</dbReference>
<keyword evidence="1" id="KW-0547">Nucleotide-binding</keyword>
<reference evidence="4 5" key="1">
    <citation type="submission" date="2018-01" db="EMBL/GenBank/DDBJ databases">
        <title>Whole genome sequencing of Histamine producing bacteria.</title>
        <authorList>
            <person name="Butler K."/>
        </authorList>
    </citation>
    <scope>NUCLEOTIDE SEQUENCE [LARGE SCALE GENOMIC DNA]</scope>
    <source>
        <strain evidence="4 5">JCM 12947</strain>
    </source>
</reference>
<evidence type="ECO:0000256" key="1">
    <source>
        <dbReference type="ARBA" id="ARBA00022741"/>
    </source>
</evidence>
<dbReference type="GO" id="GO:0022857">
    <property type="term" value="F:transmembrane transporter activity"/>
    <property type="evidence" value="ECO:0007669"/>
    <property type="project" value="TreeGrafter"/>
</dbReference>
<proteinExistence type="predicted"/>
<keyword evidence="5" id="KW-1185">Reference proteome</keyword>
<name>A0A2T3JFJ3_9GAMM</name>
<evidence type="ECO:0000259" key="3">
    <source>
        <dbReference type="Pfam" id="PF13166"/>
    </source>
</evidence>
<dbReference type="InterPro" id="IPR015854">
    <property type="entry name" value="ABC_transpr_LolD-like"/>
</dbReference>
<sequence length="691" mass="78401">MQLTISNCNSIQHASVTLEEGKLNIKHGVNGTGKSTIAKAIELDLTNAKDLSQLLPFKFIENNPDEISPSISGLPEDANIAIFNESYVEQFVFQENELLKDSFDIFIKSPEYQTKSNTINGFISSLKETLSTNEQLKSFISDLTTLTGSFGSRTDQIVKSSQITKALGSGNLIHHIPPGYENFGQFLNLDQNFKWLKWHFDGENHSEDSSCCPYCTQDIADTKEHIENLKSHYNAKNIEHLNNLTLVIQDLEQYFVNSTFLTLQQIIGNSTTPSSDQITFLTEVRAHIGQLLSKLIAIRDLSFVDLRDSSNVRDTILNLKIDLDCFVHVNSPQTKVFVDSINEELDSVFNSVGLLQGQIAMQKRGIDKTIQDNQKDINNFLQYAGYNYKVSIDSQGDTYALRLSHVDAASRKINKGSQHLSYGEKNAFALVLFMYQCIANNPDIIILDDPISSFDRNKKFAIMDRLFRGQKSLKNMTVLMLTHDLEPIIDVVKNLAHTFDPVPNATYLRNCEGSVTEIAITKNDIKTFTQVCTENISISSHDVIKLIYLRRYYETLDDKGLEYQLISSLLKKRDNPTFQDPQVNSRDMITVEIIEATNTIRENYIENFDYQTILAQLKQPGYLKATYLACSSGYEKIQIFRVANGNHENSVLRKFINEAFHIENEYLCQLNPSKYDNVPDFIINECDAAFN</sequence>
<dbReference type="AlphaFoldDB" id="A0A2T3JFJ3"/>
<evidence type="ECO:0000313" key="5">
    <source>
        <dbReference type="Proteomes" id="UP000240987"/>
    </source>
</evidence>
<dbReference type="GO" id="GO:0016887">
    <property type="term" value="F:ATP hydrolysis activity"/>
    <property type="evidence" value="ECO:0007669"/>
    <property type="project" value="InterPro"/>
</dbReference>
<dbReference type="Gene3D" id="3.40.50.300">
    <property type="entry name" value="P-loop containing nucleotide triphosphate hydrolases"/>
    <property type="match status" value="2"/>
</dbReference>
<evidence type="ECO:0000256" key="2">
    <source>
        <dbReference type="ARBA" id="ARBA00022840"/>
    </source>
</evidence>
<dbReference type="InterPro" id="IPR017871">
    <property type="entry name" value="ABC_transporter-like_CS"/>
</dbReference>
<keyword evidence="2" id="KW-0067">ATP-binding</keyword>
<dbReference type="EMBL" id="PYMJ01000013">
    <property type="protein sequence ID" value="PSU47683.1"/>
    <property type="molecule type" value="Genomic_DNA"/>
</dbReference>
<dbReference type="PROSITE" id="PS00211">
    <property type="entry name" value="ABC_TRANSPORTER_1"/>
    <property type="match status" value="1"/>
</dbReference>
<gene>
    <name evidence="4" type="ORF">C9J12_14130</name>
</gene>
<accession>A0A2T3JFJ3</accession>
<dbReference type="PANTHER" id="PTHR24220">
    <property type="entry name" value="IMPORT ATP-BINDING PROTEIN"/>
    <property type="match status" value="1"/>
</dbReference>
<protein>
    <recommendedName>
        <fullName evidence="3">Protein CR006 P-loop domain-containing protein</fullName>
    </recommendedName>
</protein>
<dbReference type="RefSeq" id="WP_170111784.1">
    <property type="nucleotide sequence ID" value="NZ_PYMJ01000013.1"/>
</dbReference>
<feature type="domain" description="Protein CR006 P-loop" evidence="3">
    <location>
        <begin position="374"/>
        <end position="527"/>
    </location>
</feature>
<dbReference type="SUPFAM" id="SSF52540">
    <property type="entry name" value="P-loop containing nucleoside triphosphate hydrolases"/>
    <property type="match status" value="1"/>
</dbReference>
<dbReference type="Pfam" id="PF13166">
    <property type="entry name" value="AAA_13"/>
    <property type="match status" value="1"/>
</dbReference>
<dbReference type="InterPro" id="IPR026866">
    <property type="entry name" value="CR006_AAA"/>
</dbReference>
<dbReference type="InterPro" id="IPR027417">
    <property type="entry name" value="P-loop_NTPase"/>
</dbReference>